<dbReference type="EMBL" id="BAABIB010000127">
    <property type="protein sequence ID" value="GAA4662699.1"/>
    <property type="molecule type" value="Genomic_DNA"/>
</dbReference>
<protein>
    <recommendedName>
        <fullName evidence="3">Tetratricopeptide repeat protein</fullName>
    </recommendedName>
</protein>
<gene>
    <name evidence="1" type="ORF">GCM10023214_64030</name>
</gene>
<dbReference type="InterPro" id="IPR011990">
    <property type="entry name" value="TPR-like_helical_dom_sf"/>
</dbReference>
<dbReference type="Gene3D" id="1.25.40.10">
    <property type="entry name" value="Tetratricopeptide repeat domain"/>
    <property type="match status" value="1"/>
</dbReference>
<reference evidence="2" key="1">
    <citation type="journal article" date="2019" name="Int. J. Syst. Evol. Microbiol.">
        <title>The Global Catalogue of Microorganisms (GCM) 10K type strain sequencing project: providing services to taxonomists for standard genome sequencing and annotation.</title>
        <authorList>
            <consortium name="The Broad Institute Genomics Platform"/>
            <consortium name="The Broad Institute Genome Sequencing Center for Infectious Disease"/>
            <person name="Wu L."/>
            <person name="Ma J."/>
        </authorList>
    </citation>
    <scope>NUCLEOTIDE SEQUENCE [LARGE SCALE GENOMIC DNA]</scope>
    <source>
        <strain evidence="2">JCM 18054</strain>
    </source>
</reference>
<dbReference type="SUPFAM" id="SSF81901">
    <property type="entry name" value="HCP-like"/>
    <property type="match status" value="1"/>
</dbReference>
<comment type="caution">
    <text evidence="1">The sequence shown here is derived from an EMBL/GenBank/DDBJ whole genome shotgun (WGS) entry which is preliminary data.</text>
</comment>
<accession>A0ABP8VF60</accession>
<dbReference type="RefSeq" id="WP_346055925.1">
    <property type="nucleotide sequence ID" value="NZ_BAABIB010000127.1"/>
</dbReference>
<proteinExistence type="predicted"/>
<dbReference type="Proteomes" id="UP001500192">
    <property type="component" value="Unassembled WGS sequence"/>
</dbReference>
<name>A0ABP8VF60_9PSEU</name>
<evidence type="ECO:0000313" key="2">
    <source>
        <dbReference type="Proteomes" id="UP001500192"/>
    </source>
</evidence>
<organism evidence="1 2">
    <name type="scientific">Amycolatopsis dongchuanensis</name>
    <dbReference type="NCBI Taxonomy" id="1070866"/>
    <lineage>
        <taxon>Bacteria</taxon>
        <taxon>Bacillati</taxon>
        <taxon>Actinomycetota</taxon>
        <taxon>Actinomycetes</taxon>
        <taxon>Pseudonocardiales</taxon>
        <taxon>Pseudonocardiaceae</taxon>
        <taxon>Amycolatopsis</taxon>
    </lineage>
</organism>
<evidence type="ECO:0000313" key="1">
    <source>
        <dbReference type="EMBL" id="GAA4662699.1"/>
    </source>
</evidence>
<sequence>MRSHREGIKRELDGRLRRYLAGETGAAADPDGLETALAGVTEAGSPDYIDVMTLLGSLRLCREGLLRPGQAPPDIREVARLLAPVTQAAPATFTTLLLITVQAIAGLPGYDRPERLGGKALNLADHGMSRGDPAVLRQAIDLFEQALAAATIDHPGRGDLLTSACSCWISMYELTRDPAAVDEAVRTGLAAAELTAGESHGTALNNLGAALRLRHDLTGDPGDLDRAIDLFEKAIPRTPRDHVEWPVRNHNLGYALGLRYHAAGRHQDLDRAIDSVRKAAEAVGPHRPQRAEYIGDLAYFHWLRHQATGDRADVAQAARLFEVVATTSPDPERRDMAAQYLRAAQDALR</sequence>
<evidence type="ECO:0008006" key="3">
    <source>
        <dbReference type="Google" id="ProtNLM"/>
    </source>
</evidence>
<keyword evidence="2" id="KW-1185">Reference proteome</keyword>